<name>A0A6H1Z840_9ZZZZ</name>
<evidence type="ECO:0000313" key="2">
    <source>
        <dbReference type="EMBL" id="QJH93714.1"/>
    </source>
</evidence>
<evidence type="ECO:0000313" key="1">
    <source>
        <dbReference type="EMBL" id="QJA44053.1"/>
    </source>
</evidence>
<accession>A0A6H1Z840</accession>
<organism evidence="1">
    <name type="scientific">viral metagenome</name>
    <dbReference type="NCBI Taxonomy" id="1070528"/>
    <lineage>
        <taxon>unclassified sequences</taxon>
        <taxon>metagenomes</taxon>
        <taxon>organismal metagenomes</taxon>
    </lineage>
</organism>
<dbReference type="EMBL" id="MT144591">
    <property type="protein sequence ID" value="QJH93714.1"/>
    <property type="molecule type" value="Genomic_DNA"/>
</dbReference>
<gene>
    <name evidence="1" type="ORF">TM448A00065_0099</name>
    <name evidence="2" type="ORF">TM448B00134_0008</name>
</gene>
<sequence length="147" mass="16542">MSEKRIRGQETVLRLLIDGNIQREITAIKDTTVTFQVAILTEGYLGETTMRRDDIFNGLTGSFTVQPEGNEIFTLINSIKERAQRRNQAATPTISMVTRLNFPSGQTVRIVVPELFFGDFSIQIPARDQYVNTPVTWEAEDGSFIGI</sequence>
<protein>
    <submittedName>
        <fullName evidence="1">Uncharacterized protein</fullName>
    </submittedName>
</protein>
<dbReference type="AlphaFoldDB" id="A0A6H1Z840"/>
<reference evidence="1" key="1">
    <citation type="submission" date="2020-03" db="EMBL/GenBank/DDBJ databases">
        <title>The deep terrestrial virosphere.</title>
        <authorList>
            <person name="Holmfeldt K."/>
            <person name="Nilsson E."/>
            <person name="Simone D."/>
            <person name="Lopez-Fernandez M."/>
            <person name="Wu X."/>
            <person name="de Brujin I."/>
            <person name="Lundin D."/>
            <person name="Andersson A."/>
            <person name="Bertilsson S."/>
            <person name="Dopson M."/>
        </authorList>
    </citation>
    <scope>NUCLEOTIDE SEQUENCE</scope>
    <source>
        <strain evidence="1">TM448A00065</strain>
        <strain evidence="2">TM448B00134</strain>
    </source>
</reference>
<dbReference type="EMBL" id="MT143972">
    <property type="protein sequence ID" value="QJA44053.1"/>
    <property type="molecule type" value="Genomic_DNA"/>
</dbReference>
<proteinExistence type="predicted"/>